<dbReference type="Proteomes" id="UP000827426">
    <property type="component" value="Segment"/>
</dbReference>
<keyword evidence="2" id="KW-1185">Reference proteome</keyword>
<dbReference type="KEGG" id="vg:75690992"/>
<organism evidence="1 2">
    <name type="scientific">uncultured phage cr36_1</name>
    <dbReference type="NCBI Taxonomy" id="2986397"/>
    <lineage>
        <taxon>Viruses</taxon>
        <taxon>Duplodnaviria</taxon>
        <taxon>Heunggongvirae</taxon>
        <taxon>Uroviricota</taxon>
        <taxon>Caudoviricetes</taxon>
        <taxon>Crassvirales</taxon>
        <taxon>Intestiviridae</taxon>
        <taxon>Churivirinae</taxon>
        <taxon>Jahgtovirus</taxon>
        <taxon>Jahgtovirus gastrointestinalis</taxon>
    </lineage>
</organism>
<dbReference type="RefSeq" id="YP_010359126.1">
    <property type="nucleotide sequence ID" value="NC_062769.1"/>
</dbReference>
<dbReference type="InterPro" id="IPR025915">
    <property type="entry name" value="Phage_gp49_66"/>
</dbReference>
<gene>
    <name evidence="1" type="primary">gp_16238</name>
</gene>
<evidence type="ECO:0000313" key="2">
    <source>
        <dbReference type="Proteomes" id="UP000827426"/>
    </source>
</evidence>
<dbReference type="GeneID" id="75690992"/>
<dbReference type="Pfam" id="PF21825">
    <property type="entry name" value="crAss001_48"/>
    <property type="match status" value="1"/>
</dbReference>
<proteinExistence type="predicted"/>
<evidence type="ECO:0000313" key="1">
    <source>
        <dbReference type="EMBL" id="QWM89554.1"/>
    </source>
</evidence>
<dbReference type="Pfam" id="PF13876">
    <property type="entry name" value="Phage_gp49_66"/>
    <property type="match status" value="1"/>
</dbReference>
<accession>A0AAE7RUD6</accession>
<protein>
    <submittedName>
        <fullName evidence="1">Conserved phage protein</fullName>
    </submittedName>
</protein>
<name>A0AAE7RUD6_9CAUD</name>
<sequence length="227" mass="25838">MKAIGIKIVELQPMRASMALQTGYKIGKSHPDDMGYEVTYPDGYKSWSPKDVADAAYYPLSKNNDGTKILKEDVENFITNVDVTTIGEKTTVVNAHTRSGFNMVHHSSCVDPKNYSEELGKQYAMEEVVDDLWAHLGFVLQWAKYGINVKPKESKYPPHIQRVITEYEELNDKIGKLNKFINGNPFFKKLDAEERNDMACQLTSMRNYSDTLLSRLTRAGVDFKELI</sequence>
<dbReference type="InterPro" id="IPR054052">
    <property type="entry name" value="Y16Q-like"/>
</dbReference>
<dbReference type="EMBL" id="MZ130479">
    <property type="protein sequence ID" value="QWM89554.1"/>
    <property type="molecule type" value="Genomic_DNA"/>
</dbReference>
<reference evidence="1 2" key="1">
    <citation type="submission" date="2021-04" db="EMBL/GenBank/DDBJ databases">
        <authorList>
            <person name="Shkoporov A.N."/>
            <person name="Stockdale S.R."/>
            <person name="Guerin E."/>
            <person name="Ross R.P."/>
            <person name="Hill C."/>
        </authorList>
    </citation>
    <scope>NUCLEOTIDE SEQUENCE [LARGE SCALE GENOMIC DNA]</scope>
    <source>
        <strain evidence="2">cr36_1</strain>
    </source>
</reference>